<dbReference type="Gene3D" id="3.40.1390.10">
    <property type="entry name" value="MurE/MurF, N-terminal domain"/>
    <property type="match status" value="1"/>
</dbReference>
<comment type="similarity">
    <text evidence="2">Belongs to the MurCDEF family. MurE subfamily.</text>
</comment>
<protein>
    <submittedName>
        <fullName evidence="16">UDP-N-acetylmuramoyl-L-alanyl-D-glutamate--2, 6-diaminopimelate ligase</fullName>
        <ecNumber evidence="16">6.3.2.13</ecNumber>
    </submittedName>
</protein>
<feature type="domain" description="Mur ligase central" evidence="15">
    <location>
        <begin position="108"/>
        <end position="305"/>
    </location>
</feature>
<proteinExistence type="inferred from homology"/>
<feature type="domain" description="Mur ligase C-terminal" evidence="14">
    <location>
        <begin position="329"/>
        <end position="457"/>
    </location>
</feature>
<evidence type="ECO:0000313" key="16">
    <source>
        <dbReference type="EMBL" id="MDN4523141.1"/>
    </source>
</evidence>
<dbReference type="Gene3D" id="3.90.190.20">
    <property type="entry name" value="Mur ligase, C-terminal domain"/>
    <property type="match status" value="1"/>
</dbReference>
<keyword evidence="8 12" id="KW-0133">Cell shape</keyword>
<dbReference type="SUPFAM" id="SSF53244">
    <property type="entry name" value="MurD-like peptide ligases, peptide-binding domain"/>
    <property type="match status" value="1"/>
</dbReference>
<dbReference type="GO" id="GO:0008765">
    <property type="term" value="F:UDP-N-acetylmuramoylalanyl-D-glutamate-2,6-diaminopimelate ligase activity"/>
    <property type="evidence" value="ECO:0007669"/>
    <property type="project" value="UniProtKB-EC"/>
</dbReference>
<evidence type="ECO:0000259" key="14">
    <source>
        <dbReference type="Pfam" id="PF02875"/>
    </source>
</evidence>
<feature type="domain" description="Mur ligase N-terminal catalytic" evidence="13">
    <location>
        <begin position="24"/>
        <end position="94"/>
    </location>
</feature>
<dbReference type="Pfam" id="PF01225">
    <property type="entry name" value="Mur_ligase"/>
    <property type="match status" value="1"/>
</dbReference>
<comment type="pathway">
    <text evidence="1 12">Cell wall biogenesis; peptidoglycan biosynthesis.</text>
</comment>
<evidence type="ECO:0000256" key="1">
    <source>
        <dbReference type="ARBA" id="ARBA00004752"/>
    </source>
</evidence>
<evidence type="ECO:0000256" key="5">
    <source>
        <dbReference type="ARBA" id="ARBA00022618"/>
    </source>
</evidence>
<dbReference type="PANTHER" id="PTHR23135:SF4">
    <property type="entry name" value="UDP-N-ACETYLMURAMOYL-L-ALANYL-D-GLUTAMATE--2,6-DIAMINOPIMELATE LIGASE MURE HOMOLOG, CHLOROPLASTIC"/>
    <property type="match status" value="1"/>
</dbReference>
<evidence type="ECO:0000256" key="2">
    <source>
        <dbReference type="ARBA" id="ARBA00005898"/>
    </source>
</evidence>
<reference evidence="16" key="1">
    <citation type="submission" date="2023-07" db="EMBL/GenBank/DDBJ databases">
        <title>Fictibacillus sp. isolated from freshwater pond.</title>
        <authorList>
            <person name="Kirdat K."/>
            <person name="Bhat A."/>
            <person name="Mourya A."/>
            <person name="Yadav A."/>
        </authorList>
    </citation>
    <scope>NUCLEOTIDE SEQUENCE</scope>
    <source>
        <strain evidence="16">NE201</strain>
    </source>
</reference>
<comment type="caution">
    <text evidence="16">The sequence shown here is derived from an EMBL/GenBank/DDBJ whole genome shotgun (WGS) entry which is preliminary data.</text>
</comment>
<dbReference type="InterPro" id="IPR005761">
    <property type="entry name" value="UDP-N-AcMur-Glu-dNH2Pim_ligase"/>
</dbReference>
<dbReference type="InterPro" id="IPR036615">
    <property type="entry name" value="Mur_ligase_C_dom_sf"/>
</dbReference>
<dbReference type="InterPro" id="IPR018109">
    <property type="entry name" value="Folylpolyglutamate_synth_CS"/>
</dbReference>
<dbReference type="Proteomes" id="UP001172721">
    <property type="component" value="Unassembled WGS sequence"/>
</dbReference>
<dbReference type="NCBIfam" id="TIGR01085">
    <property type="entry name" value="murE"/>
    <property type="match status" value="1"/>
</dbReference>
<keyword evidence="10 12" id="KW-0131">Cell cycle</keyword>
<evidence type="ECO:0000313" key="17">
    <source>
        <dbReference type="Proteomes" id="UP001172721"/>
    </source>
</evidence>
<keyword evidence="5 12" id="KW-0132">Cell division</keyword>
<dbReference type="Pfam" id="PF08245">
    <property type="entry name" value="Mur_ligase_M"/>
    <property type="match status" value="1"/>
</dbReference>
<dbReference type="PANTHER" id="PTHR23135">
    <property type="entry name" value="MUR LIGASE FAMILY MEMBER"/>
    <property type="match status" value="1"/>
</dbReference>
<dbReference type="EC" id="6.3.2.13" evidence="16"/>
<evidence type="ECO:0000259" key="13">
    <source>
        <dbReference type="Pfam" id="PF01225"/>
    </source>
</evidence>
<evidence type="ECO:0000256" key="9">
    <source>
        <dbReference type="ARBA" id="ARBA00022984"/>
    </source>
</evidence>
<evidence type="ECO:0000256" key="4">
    <source>
        <dbReference type="ARBA" id="ARBA00022598"/>
    </source>
</evidence>
<gene>
    <name evidence="16" type="ORF">QYB97_01570</name>
</gene>
<dbReference type="PROSITE" id="PS01011">
    <property type="entry name" value="FOLYLPOLYGLU_SYNT_1"/>
    <property type="match status" value="1"/>
</dbReference>
<dbReference type="Pfam" id="PF02875">
    <property type="entry name" value="Mur_ligase_C"/>
    <property type="match status" value="1"/>
</dbReference>
<keyword evidence="7" id="KW-0067">ATP-binding</keyword>
<keyword evidence="3" id="KW-0963">Cytoplasm</keyword>
<dbReference type="InterPro" id="IPR013221">
    <property type="entry name" value="Mur_ligase_cen"/>
</dbReference>
<sequence length="488" mass="55121">MILDELLKEITITDRVNHLPSISINAIHFNSKKIGPGDLFVAIKGFAADGHRYIQQAIDKGAVAVIGEQPPADLDIPYYQTPDSRKALAHLASQYFGHPYQNHVMIGITGTNGKTTTAYLLKHMIEKAGKTCSLIGTVHNIVNNEKIVSKNTTPDPLELQALLAESRDEVVIMEVSSHGIEQQRVEGILFDYALFTNLGHDHLDYHESLEEYFNVKSKLFKQMKNNGAAVIASHNEWGRKLIQQVEASGHDVSSFGTNNHDDLKLVNVCTEYFPVIKMKHELNEYIFQLPLPGLHNVWNTIGALLTISKMKLPLETVIASLDKFPGVPGRFETYSHSFGATFIVDYAHTKDAIEYCYQTAKRENAERIIHILGFRGNRDVTKRREIVDLCSSECDHLILTFDDLNEVPAEEMIGELERLKEDNAKDNVIIITDRTKAIEHAWKEAKDGDWVFVTGKGQETYKQRFQLPTSNDKETIQFLQQEQLVLPN</sequence>
<evidence type="ECO:0000256" key="10">
    <source>
        <dbReference type="ARBA" id="ARBA00023306"/>
    </source>
</evidence>
<dbReference type="InterPro" id="IPR000713">
    <property type="entry name" value="Mur_ligase_N"/>
</dbReference>
<evidence type="ECO:0000256" key="8">
    <source>
        <dbReference type="ARBA" id="ARBA00022960"/>
    </source>
</evidence>
<evidence type="ECO:0000259" key="15">
    <source>
        <dbReference type="Pfam" id="PF08245"/>
    </source>
</evidence>
<dbReference type="EMBL" id="JAUHTR010000001">
    <property type="protein sequence ID" value="MDN4523141.1"/>
    <property type="molecule type" value="Genomic_DNA"/>
</dbReference>
<evidence type="ECO:0000256" key="12">
    <source>
        <dbReference type="RuleBase" id="RU004135"/>
    </source>
</evidence>
<dbReference type="Gene3D" id="3.40.1190.10">
    <property type="entry name" value="Mur-like, catalytic domain"/>
    <property type="match status" value="1"/>
</dbReference>
<dbReference type="SUPFAM" id="SSF63418">
    <property type="entry name" value="MurE/MurF N-terminal domain"/>
    <property type="match status" value="1"/>
</dbReference>
<evidence type="ECO:0000256" key="6">
    <source>
        <dbReference type="ARBA" id="ARBA00022741"/>
    </source>
</evidence>
<dbReference type="SUPFAM" id="SSF53623">
    <property type="entry name" value="MurD-like peptide ligases, catalytic domain"/>
    <property type="match status" value="1"/>
</dbReference>
<comment type="subcellular location">
    <subcellularLocation>
        <location evidence="12">Cytoplasm</location>
    </subcellularLocation>
</comment>
<evidence type="ECO:0000256" key="3">
    <source>
        <dbReference type="ARBA" id="ARBA00022490"/>
    </source>
</evidence>
<evidence type="ECO:0000256" key="7">
    <source>
        <dbReference type="ARBA" id="ARBA00022840"/>
    </source>
</evidence>
<keyword evidence="17" id="KW-1185">Reference proteome</keyword>
<keyword evidence="9 12" id="KW-0573">Peptidoglycan synthesis</keyword>
<dbReference type="InterPro" id="IPR004101">
    <property type="entry name" value="Mur_ligase_C"/>
</dbReference>
<accession>A0ABT8HQX3</accession>
<dbReference type="InterPro" id="IPR036565">
    <property type="entry name" value="Mur-like_cat_sf"/>
</dbReference>
<dbReference type="NCBIfam" id="NF001126">
    <property type="entry name" value="PRK00139.1-4"/>
    <property type="match status" value="1"/>
</dbReference>
<keyword evidence="6" id="KW-0547">Nucleotide-binding</keyword>
<keyword evidence="11 12" id="KW-0961">Cell wall biogenesis/degradation</keyword>
<evidence type="ECO:0000256" key="11">
    <source>
        <dbReference type="ARBA" id="ARBA00023316"/>
    </source>
</evidence>
<keyword evidence="4 16" id="KW-0436">Ligase</keyword>
<dbReference type="RefSeq" id="WP_301164204.1">
    <property type="nucleotide sequence ID" value="NZ_JAUHTR010000001.1"/>
</dbReference>
<organism evidence="16 17">
    <name type="scientific">Fictibacillus fluitans</name>
    <dbReference type="NCBI Taxonomy" id="3058422"/>
    <lineage>
        <taxon>Bacteria</taxon>
        <taxon>Bacillati</taxon>
        <taxon>Bacillota</taxon>
        <taxon>Bacilli</taxon>
        <taxon>Bacillales</taxon>
        <taxon>Fictibacillaceae</taxon>
        <taxon>Fictibacillus</taxon>
    </lineage>
</organism>
<name>A0ABT8HQX3_9BACL</name>
<dbReference type="InterPro" id="IPR035911">
    <property type="entry name" value="MurE/MurF_N"/>
</dbReference>